<dbReference type="EMBL" id="JAGEUA010000003">
    <property type="protein sequence ID" value="KAL0993940.1"/>
    <property type="molecule type" value="Genomic_DNA"/>
</dbReference>
<accession>A0ABD0XJ99</accession>
<dbReference type="InterPro" id="IPR046349">
    <property type="entry name" value="C1-like_sf"/>
</dbReference>
<dbReference type="PANTHER" id="PTHR23113">
    <property type="entry name" value="GUANINE NUCLEOTIDE EXCHANGE FACTOR"/>
    <property type="match status" value="1"/>
</dbReference>
<dbReference type="SUPFAM" id="SSF48366">
    <property type="entry name" value="Ras GEF"/>
    <property type="match status" value="1"/>
</dbReference>
<dbReference type="GO" id="GO:0045202">
    <property type="term" value="C:synapse"/>
    <property type="evidence" value="ECO:0007669"/>
    <property type="project" value="UniProtKB-SubCell"/>
</dbReference>
<dbReference type="PROSITE" id="PS50009">
    <property type="entry name" value="RASGEF_CAT"/>
    <property type="match status" value="1"/>
</dbReference>
<feature type="domain" description="N-terminal Ras-GEF" evidence="19">
    <location>
        <begin position="3"/>
        <end position="123"/>
    </location>
</feature>
<evidence type="ECO:0000256" key="6">
    <source>
        <dbReference type="ARBA" id="ARBA00022599"/>
    </source>
</evidence>
<evidence type="ECO:0000256" key="1">
    <source>
        <dbReference type="ARBA" id="ARBA00004202"/>
    </source>
</evidence>
<dbReference type="Gene3D" id="1.20.870.10">
    <property type="entry name" value="Son of sevenless (SoS) protein Chain: S domain 1"/>
    <property type="match status" value="1"/>
</dbReference>
<feature type="domain" description="Ras-GEF" evidence="17">
    <location>
        <begin position="151"/>
        <end position="384"/>
    </location>
</feature>
<dbReference type="InterPro" id="IPR023578">
    <property type="entry name" value="Ras_GEF_dom_sf"/>
</dbReference>
<name>A0ABD0XJ99_UMBPY</name>
<feature type="domain" description="Phorbol-ester/DAG-type" evidence="18">
    <location>
        <begin position="488"/>
        <end position="538"/>
    </location>
</feature>
<evidence type="ECO:0000256" key="4">
    <source>
        <dbReference type="ARBA" id="ARBA00022475"/>
    </source>
</evidence>
<dbReference type="CDD" id="cd00155">
    <property type="entry name" value="RasGEF"/>
    <property type="match status" value="1"/>
</dbReference>
<dbReference type="Pfam" id="PF00617">
    <property type="entry name" value="RasGEF"/>
    <property type="match status" value="1"/>
</dbReference>
<gene>
    <name evidence="21" type="ORF">UPYG_G00115850</name>
</gene>
<evidence type="ECO:0000256" key="9">
    <source>
        <dbReference type="ARBA" id="ARBA00022737"/>
    </source>
</evidence>
<organism evidence="21 22">
    <name type="scientific">Umbra pygmaea</name>
    <name type="common">Eastern mudminnow</name>
    <dbReference type="NCBI Taxonomy" id="75934"/>
    <lineage>
        <taxon>Eukaryota</taxon>
        <taxon>Metazoa</taxon>
        <taxon>Chordata</taxon>
        <taxon>Craniata</taxon>
        <taxon>Vertebrata</taxon>
        <taxon>Euteleostomi</taxon>
        <taxon>Actinopterygii</taxon>
        <taxon>Neopterygii</taxon>
        <taxon>Teleostei</taxon>
        <taxon>Protacanthopterygii</taxon>
        <taxon>Esociformes</taxon>
        <taxon>Umbridae</taxon>
        <taxon>Umbra</taxon>
    </lineage>
</organism>
<dbReference type="PROSITE" id="PS50222">
    <property type="entry name" value="EF_HAND_2"/>
    <property type="match status" value="2"/>
</dbReference>
<evidence type="ECO:0000313" key="21">
    <source>
        <dbReference type="EMBL" id="KAL0993940.1"/>
    </source>
</evidence>
<dbReference type="GO" id="GO:0005886">
    <property type="term" value="C:plasma membrane"/>
    <property type="evidence" value="ECO:0007669"/>
    <property type="project" value="UniProtKB-SubCell"/>
</dbReference>
<comment type="caution">
    <text evidence="21">The sequence shown here is derived from an EMBL/GenBank/DDBJ whole genome shotgun (WGS) entry which is preliminary data.</text>
</comment>
<comment type="similarity">
    <text evidence="3">Belongs to the RASGRP family.</text>
</comment>
<feature type="domain" description="EF-hand" evidence="20">
    <location>
        <begin position="416"/>
        <end position="451"/>
    </location>
</feature>
<keyword evidence="22" id="KW-1185">Reference proteome</keyword>
<evidence type="ECO:0000256" key="3">
    <source>
        <dbReference type="ARBA" id="ARBA00009566"/>
    </source>
</evidence>
<evidence type="ECO:0000256" key="2">
    <source>
        <dbReference type="ARBA" id="ARBA00004514"/>
    </source>
</evidence>
<evidence type="ECO:0000256" key="12">
    <source>
        <dbReference type="ARBA" id="ARBA00022837"/>
    </source>
</evidence>
<reference evidence="21 22" key="1">
    <citation type="submission" date="2024-06" db="EMBL/GenBank/DDBJ databases">
        <authorList>
            <person name="Pan Q."/>
            <person name="Wen M."/>
            <person name="Jouanno E."/>
            <person name="Zahm M."/>
            <person name="Klopp C."/>
            <person name="Cabau C."/>
            <person name="Louis A."/>
            <person name="Berthelot C."/>
            <person name="Parey E."/>
            <person name="Roest Crollius H."/>
            <person name="Montfort J."/>
            <person name="Robinson-Rechavi M."/>
            <person name="Bouchez O."/>
            <person name="Lampietro C."/>
            <person name="Lopez Roques C."/>
            <person name="Donnadieu C."/>
            <person name="Postlethwait J."/>
            <person name="Bobe J."/>
            <person name="Verreycken H."/>
            <person name="Guiguen Y."/>
        </authorList>
    </citation>
    <scope>NUCLEOTIDE SEQUENCE [LARGE SCALE GENOMIC DNA]</scope>
    <source>
        <strain evidence="21">Up_M1</strain>
        <tissue evidence="21">Testis</tissue>
    </source>
</reference>
<dbReference type="GO" id="GO:0005829">
    <property type="term" value="C:cytosol"/>
    <property type="evidence" value="ECO:0007669"/>
    <property type="project" value="UniProtKB-SubCell"/>
</dbReference>
<keyword evidence="8" id="KW-0479">Metal-binding</keyword>
<dbReference type="GO" id="GO:0043005">
    <property type="term" value="C:neuron projection"/>
    <property type="evidence" value="ECO:0007669"/>
    <property type="project" value="UniProtKB-KW"/>
</dbReference>
<dbReference type="FunFam" id="1.10.840.10:FF:000003">
    <property type="entry name" value="Ras guanyl-releasing protein 3 isoform 1"/>
    <property type="match status" value="1"/>
</dbReference>
<dbReference type="InterPro" id="IPR018247">
    <property type="entry name" value="EF_Hand_1_Ca_BS"/>
</dbReference>
<keyword evidence="9" id="KW-0677">Repeat</keyword>
<dbReference type="SMART" id="SM00229">
    <property type="entry name" value="RasGEFN"/>
    <property type="match status" value="1"/>
</dbReference>
<dbReference type="Gene3D" id="1.10.238.10">
    <property type="entry name" value="EF-hand"/>
    <property type="match status" value="1"/>
</dbReference>
<evidence type="ECO:0000259" key="20">
    <source>
        <dbReference type="PROSITE" id="PS50222"/>
    </source>
</evidence>
<proteinExistence type="inferred from homology"/>
<evidence type="ECO:0008006" key="23">
    <source>
        <dbReference type="Google" id="ProtNLM"/>
    </source>
</evidence>
<keyword evidence="12" id="KW-0106">Calcium</keyword>
<evidence type="ECO:0000256" key="16">
    <source>
        <dbReference type="PROSITE-ProRule" id="PRU00168"/>
    </source>
</evidence>
<sequence>MKPINLDQSATVEELTDACIKAFDDEGKLNDTSLVRMFLMMHPWYLSSVELAKELSNMSLEKNCPPELRWQICHLIKYWISEFPAEFDLNPELAQQIRGLKEQLAQRGEAHQSTLIDIDSVPSYEWRRQVSQTAQSNVKKRKASLLFDHLDSTELAEHLTYMEYKSFCRILFQDYHSFVMHGCTVDNPILERFITLFNSVSQWIQLMVLSKPTAPQRAAVISHFIRVAQRLLQLQNFNTLMAVVGGLSNSSISRLKDTQSHISSDLNKVFNNLVEMVTSCGNYTQYRQRFSESRGFRFPILGVHLKDLIAVHVALPDWSDCDKTQVNLAKTQQLYTILQELALIQNTPPNVDANMDLLNLLVVSLDQYHSEEEIYQLSLQREPRTARPLSNPNPPVIEEWTSSVKPKADPTIISKHIQKMVESVFKNFDTDGDGHISQEEFEIIRTNFPYLCKFDDLDKNNDGRISKAEMIDYFTKASSLLNSKMGFIHTFTEVTCMKPALCQHCKGIMWGFYKQKYKCNACGVSCHKECRGRLSVECRKRTRSVCHDPCSTQHSRSFSVPSIAQPMHTLQHTPITEETTDSLEDEVFDVHL</sequence>
<evidence type="ECO:0000256" key="13">
    <source>
        <dbReference type="ARBA" id="ARBA00023018"/>
    </source>
</evidence>
<evidence type="ECO:0000313" key="22">
    <source>
        <dbReference type="Proteomes" id="UP001557470"/>
    </source>
</evidence>
<dbReference type="InterPro" id="IPR008937">
    <property type="entry name" value="Ras-like_GEF"/>
</dbReference>
<dbReference type="SUPFAM" id="SSF47473">
    <property type="entry name" value="EF-hand"/>
    <property type="match status" value="1"/>
</dbReference>
<dbReference type="AlphaFoldDB" id="A0ABD0XJ99"/>
<keyword evidence="7 16" id="KW-0344">Guanine-nucleotide releasing factor</keyword>
<dbReference type="PROSITE" id="PS00479">
    <property type="entry name" value="ZF_DAG_PE_1"/>
    <property type="match status" value="1"/>
</dbReference>
<evidence type="ECO:0000259" key="18">
    <source>
        <dbReference type="PROSITE" id="PS50081"/>
    </source>
</evidence>
<feature type="domain" description="EF-hand" evidence="20">
    <location>
        <begin position="454"/>
        <end position="480"/>
    </location>
</feature>
<dbReference type="SUPFAM" id="SSF57889">
    <property type="entry name" value="Cysteine-rich domain"/>
    <property type="match status" value="1"/>
</dbReference>
<dbReference type="InterPro" id="IPR002048">
    <property type="entry name" value="EF_hand_dom"/>
</dbReference>
<evidence type="ECO:0000256" key="7">
    <source>
        <dbReference type="ARBA" id="ARBA00022658"/>
    </source>
</evidence>
<dbReference type="PANTHER" id="PTHR23113:SF16">
    <property type="entry name" value="RAS GUANYL-RELEASING PROTEIN 2"/>
    <property type="match status" value="1"/>
</dbReference>
<dbReference type="InterPro" id="IPR001895">
    <property type="entry name" value="RASGEF_cat_dom"/>
</dbReference>
<evidence type="ECO:0000259" key="19">
    <source>
        <dbReference type="PROSITE" id="PS50212"/>
    </source>
</evidence>
<dbReference type="SMART" id="SM00054">
    <property type="entry name" value="EFh"/>
    <property type="match status" value="2"/>
</dbReference>
<dbReference type="InterPro" id="IPR002219">
    <property type="entry name" value="PKC_DAG/PE"/>
</dbReference>
<evidence type="ECO:0000256" key="10">
    <source>
        <dbReference type="ARBA" id="ARBA00022771"/>
    </source>
</evidence>
<dbReference type="PROSITE" id="PS50212">
    <property type="entry name" value="RASGEF_NTER"/>
    <property type="match status" value="1"/>
</dbReference>
<evidence type="ECO:0000259" key="17">
    <source>
        <dbReference type="PROSITE" id="PS50009"/>
    </source>
</evidence>
<keyword evidence="6" id="KW-0771">Synaptosome</keyword>
<dbReference type="PROSITE" id="PS50081">
    <property type="entry name" value="ZF_DAG_PE_2"/>
    <property type="match status" value="1"/>
</dbReference>
<dbReference type="SMART" id="SM00109">
    <property type="entry name" value="C1"/>
    <property type="match status" value="1"/>
</dbReference>
<dbReference type="Proteomes" id="UP001557470">
    <property type="component" value="Unassembled WGS sequence"/>
</dbReference>
<dbReference type="SMART" id="SM00147">
    <property type="entry name" value="RasGEF"/>
    <property type="match status" value="1"/>
</dbReference>
<keyword evidence="14" id="KW-0472">Membrane</keyword>
<protein>
    <recommendedName>
        <fullName evidence="23">RASGRP2</fullName>
    </recommendedName>
</protein>
<dbReference type="PROSITE" id="PS00018">
    <property type="entry name" value="EF_HAND_1"/>
    <property type="match status" value="2"/>
</dbReference>
<dbReference type="CDD" id="cd06224">
    <property type="entry name" value="REM"/>
    <property type="match status" value="1"/>
</dbReference>
<evidence type="ECO:0000256" key="11">
    <source>
        <dbReference type="ARBA" id="ARBA00022833"/>
    </source>
</evidence>
<keyword evidence="10" id="KW-0863">Zinc-finger</keyword>
<dbReference type="CDD" id="cd00051">
    <property type="entry name" value="EFh"/>
    <property type="match status" value="1"/>
</dbReference>
<keyword evidence="11" id="KW-0862">Zinc</keyword>
<dbReference type="Gene3D" id="1.10.840.10">
    <property type="entry name" value="Ras guanine-nucleotide exchange factors catalytic domain"/>
    <property type="match status" value="1"/>
</dbReference>
<dbReference type="Pfam" id="PF00130">
    <property type="entry name" value="C1_1"/>
    <property type="match status" value="1"/>
</dbReference>
<keyword evidence="5" id="KW-0963">Cytoplasm</keyword>
<dbReference type="InterPro" id="IPR036964">
    <property type="entry name" value="RASGEF_cat_dom_sf"/>
</dbReference>
<dbReference type="Gene3D" id="3.30.60.20">
    <property type="match status" value="1"/>
</dbReference>
<dbReference type="GO" id="GO:0008270">
    <property type="term" value="F:zinc ion binding"/>
    <property type="evidence" value="ECO:0007669"/>
    <property type="project" value="UniProtKB-KW"/>
</dbReference>
<evidence type="ECO:0000256" key="14">
    <source>
        <dbReference type="ARBA" id="ARBA00023136"/>
    </source>
</evidence>
<evidence type="ECO:0000256" key="5">
    <source>
        <dbReference type="ARBA" id="ARBA00022490"/>
    </source>
</evidence>
<dbReference type="GO" id="GO:0005085">
    <property type="term" value="F:guanyl-nucleotide exchange factor activity"/>
    <property type="evidence" value="ECO:0007669"/>
    <property type="project" value="UniProtKB-KW"/>
</dbReference>
<keyword evidence="13" id="KW-0770">Synapse</keyword>
<evidence type="ECO:0000256" key="15">
    <source>
        <dbReference type="ARBA" id="ARBA00034102"/>
    </source>
</evidence>
<dbReference type="Pfam" id="PF13202">
    <property type="entry name" value="EF-hand_5"/>
    <property type="match status" value="2"/>
</dbReference>
<keyword evidence="4" id="KW-1003">Cell membrane</keyword>
<comment type="subcellular location">
    <subcellularLocation>
        <location evidence="1">Cell membrane</location>
        <topology evidence="1">Peripheral membrane protein</topology>
    </subcellularLocation>
    <subcellularLocation>
        <location evidence="2">Cytoplasm</location>
        <location evidence="2">Cytosol</location>
    </subcellularLocation>
    <subcellularLocation>
        <location evidence="15">Synapse</location>
        <location evidence="15">Synaptosome</location>
    </subcellularLocation>
</comment>
<dbReference type="InterPro" id="IPR011992">
    <property type="entry name" value="EF-hand-dom_pair"/>
</dbReference>
<dbReference type="InterPro" id="IPR000651">
    <property type="entry name" value="Ras-like_Gua-exchang_fac_N"/>
</dbReference>
<evidence type="ECO:0000256" key="8">
    <source>
        <dbReference type="ARBA" id="ARBA00022723"/>
    </source>
</evidence>